<reference evidence="1 2" key="1">
    <citation type="journal article" date="2015" name="Sci. Rep.">
        <title>The power of single molecule real-time sequencing technology in the de novo assembly of a eukaryotic genome.</title>
        <authorList>
            <person name="Sakai H."/>
            <person name="Naito K."/>
            <person name="Ogiso-Tanaka E."/>
            <person name="Takahashi Y."/>
            <person name="Iseki K."/>
            <person name="Muto C."/>
            <person name="Satou K."/>
            <person name="Teruya K."/>
            <person name="Shiroma A."/>
            <person name="Shimoji M."/>
            <person name="Hirano T."/>
            <person name="Itoh T."/>
            <person name="Kaga A."/>
            <person name="Tomooka N."/>
        </authorList>
    </citation>
    <scope>NUCLEOTIDE SEQUENCE [LARGE SCALE GENOMIC DNA]</scope>
    <source>
        <strain evidence="2">cv. Shumari</strain>
    </source>
</reference>
<sequence>KNTKETNKCSHSKFKTIQQQNTTYSRFRIREKQSIRVASLTSITDLISSLSENFQNIPFAIRNSSNSLLSTFF</sequence>
<feature type="non-terminal residue" evidence="1">
    <location>
        <position position="1"/>
    </location>
</feature>
<dbReference type="EMBL" id="AP015037">
    <property type="protein sequence ID" value="BAT83243.1"/>
    <property type="molecule type" value="Genomic_DNA"/>
</dbReference>
<name>A0A0S3RRN2_PHAAN</name>
<evidence type="ECO:0000313" key="1">
    <source>
        <dbReference type="EMBL" id="BAT83243.1"/>
    </source>
</evidence>
<keyword evidence="2" id="KW-1185">Reference proteome</keyword>
<evidence type="ECO:0000313" key="2">
    <source>
        <dbReference type="Proteomes" id="UP000291084"/>
    </source>
</evidence>
<dbReference type="AlphaFoldDB" id="A0A0S3RRN2"/>
<dbReference type="Proteomes" id="UP000291084">
    <property type="component" value="Chromosome 4"/>
</dbReference>
<proteinExistence type="predicted"/>
<gene>
    <name evidence="1" type="primary">Vigan.04G036100</name>
    <name evidence="1" type="ORF">VIGAN_04036100</name>
</gene>
<accession>A0A0S3RRN2</accession>
<protein>
    <submittedName>
        <fullName evidence="1">Uncharacterized protein</fullName>
    </submittedName>
</protein>
<organism evidence="1 2">
    <name type="scientific">Vigna angularis var. angularis</name>
    <dbReference type="NCBI Taxonomy" id="157739"/>
    <lineage>
        <taxon>Eukaryota</taxon>
        <taxon>Viridiplantae</taxon>
        <taxon>Streptophyta</taxon>
        <taxon>Embryophyta</taxon>
        <taxon>Tracheophyta</taxon>
        <taxon>Spermatophyta</taxon>
        <taxon>Magnoliopsida</taxon>
        <taxon>eudicotyledons</taxon>
        <taxon>Gunneridae</taxon>
        <taxon>Pentapetalae</taxon>
        <taxon>rosids</taxon>
        <taxon>fabids</taxon>
        <taxon>Fabales</taxon>
        <taxon>Fabaceae</taxon>
        <taxon>Papilionoideae</taxon>
        <taxon>50 kb inversion clade</taxon>
        <taxon>NPAAA clade</taxon>
        <taxon>indigoferoid/millettioid clade</taxon>
        <taxon>Phaseoleae</taxon>
        <taxon>Vigna</taxon>
    </lineage>
</organism>